<dbReference type="InterPro" id="IPR052159">
    <property type="entry name" value="Competence_DNA_uptake"/>
</dbReference>
<dbReference type="GO" id="GO:0005886">
    <property type="term" value="C:plasma membrane"/>
    <property type="evidence" value="ECO:0007669"/>
    <property type="project" value="UniProtKB-SubCell"/>
</dbReference>
<protein>
    <submittedName>
        <fullName evidence="8">ComEC/Rec2 family competence protein</fullName>
    </submittedName>
</protein>
<sequence>MKTMGHDCRLVLPAIATWLVVVGGANWLKASCISACVMLACSLIARLRGGKFAATYAVIALCTLCASLTTITQTYMGTSRFFSEVIAQRLPVKVIGTIASYPVSRHGNYEFLLRTLVVDIAGNAQEVESWIKVRHVPGNTPLSRFDSVALDGYLDTNEFSSYSHATLTANNIRVLRRSSGWYRYVNKIHHALLSYSASTRNQHDALIPGIAVGDDSTVPRAMKEQMRFLGLSHLTAVSGAHVSIIIGLVVICFGRKRALLTGCGSLMSIYLLTTVVGPEPSVSRAMIMGVLLCVGLGRKYVSSAMPLLALSVIYASLTDPLLVTTLGFQLSVVAVAAIVLAGNYTAYWMSTILPSFLSQALAIPMVAGIATAPLIATIQDSVSLWSVVANALIAPVVTPLTILGLAGGAAAALIPCVGTALLACAGLCTWWIEIVVECLPTSPYPPLVGALVNMLCLFILVVVAHKFHKEEQHELNMRY</sequence>
<dbReference type="EMBL" id="CP050804">
    <property type="protein sequence ID" value="QJC21897.1"/>
    <property type="molecule type" value="Genomic_DNA"/>
</dbReference>
<evidence type="ECO:0000256" key="6">
    <source>
        <dbReference type="SAM" id="Phobius"/>
    </source>
</evidence>
<feature type="transmembrane region" description="Helical" evidence="6">
    <location>
        <begin position="382"/>
        <end position="403"/>
    </location>
</feature>
<organism evidence="8 9">
    <name type="scientific">Arcanobacterium buesumense</name>
    <dbReference type="NCBI Taxonomy" id="2722751"/>
    <lineage>
        <taxon>Bacteria</taxon>
        <taxon>Bacillati</taxon>
        <taxon>Actinomycetota</taxon>
        <taxon>Actinomycetes</taxon>
        <taxon>Actinomycetales</taxon>
        <taxon>Actinomycetaceae</taxon>
        <taxon>Arcanobacterium</taxon>
    </lineage>
</organism>
<evidence type="ECO:0000256" key="3">
    <source>
        <dbReference type="ARBA" id="ARBA00022692"/>
    </source>
</evidence>
<keyword evidence="9" id="KW-1185">Reference proteome</keyword>
<dbReference type="NCBIfam" id="TIGR00360">
    <property type="entry name" value="ComEC_N-term"/>
    <property type="match status" value="1"/>
</dbReference>
<evidence type="ECO:0000256" key="2">
    <source>
        <dbReference type="ARBA" id="ARBA00022475"/>
    </source>
</evidence>
<evidence type="ECO:0000313" key="9">
    <source>
        <dbReference type="Proteomes" id="UP000502298"/>
    </source>
</evidence>
<keyword evidence="3 6" id="KW-0812">Transmembrane</keyword>
<keyword evidence="4 6" id="KW-1133">Transmembrane helix</keyword>
<proteinExistence type="predicted"/>
<name>A0A6H2ELG3_9ACTO</name>
<feature type="transmembrane region" description="Helical" evidence="6">
    <location>
        <begin position="356"/>
        <end position="376"/>
    </location>
</feature>
<dbReference type="InterPro" id="IPR004477">
    <property type="entry name" value="ComEC_N"/>
</dbReference>
<feature type="transmembrane region" description="Helical" evidence="6">
    <location>
        <begin position="228"/>
        <end position="251"/>
    </location>
</feature>
<gene>
    <name evidence="8" type="ORF">HC352_04855</name>
</gene>
<comment type="subcellular location">
    <subcellularLocation>
        <location evidence="1">Cell membrane</location>
        <topology evidence="1">Multi-pass membrane protein</topology>
    </subcellularLocation>
</comment>
<feature type="transmembrane region" description="Helical" evidence="6">
    <location>
        <begin position="257"/>
        <end position="277"/>
    </location>
</feature>
<feature type="transmembrane region" description="Helical" evidence="6">
    <location>
        <begin position="410"/>
        <end position="432"/>
    </location>
</feature>
<feature type="transmembrane region" description="Helical" evidence="6">
    <location>
        <begin position="321"/>
        <end position="344"/>
    </location>
</feature>
<evidence type="ECO:0000259" key="7">
    <source>
        <dbReference type="Pfam" id="PF03772"/>
    </source>
</evidence>
<dbReference type="AlphaFoldDB" id="A0A6H2ELG3"/>
<feature type="domain" description="ComEC/Rec2-related protein" evidence="7">
    <location>
        <begin position="211"/>
        <end position="463"/>
    </location>
</feature>
<keyword evidence="5 6" id="KW-0472">Membrane</keyword>
<evidence type="ECO:0000256" key="5">
    <source>
        <dbReference type="ARBA" id="ARBA00023136"/>
    </source>
</evidence>
<evidence type="ECO:0000256" key="1">
    <source>
        <dbReference type="ARBA" id="ARBA00004651"/>
    </source>
</evidence>
<reference evidence="8 9" key="1">
    <citation type="submission" date="2020-03" db="EMBL/GenBank/DDBJ databases">
        <title>Complete genome of Arcanobacterium buesumensis sp. nov. strain 2701.</title>
        <authorList>
            <person name="Borowiak M."/>
            <person name="Alssahen M."/>
            <person name="Laemmler C."/>
            <person name="Malorny B."/>
            <person name="Hassan A."/>
            <person name="Prenger-Berninghoff E."/>
            <person name="Ploetz M."/>
            <person name="Abdulmawjood A."/>
        </authorList>
    </citation>
    <scope>NUCLEOTIDE SEQUENCE [LARGE SCALE GENOMIC DNA]</scope>
    <source>
        <strain evidence="8 9">2701</strain>
    </source>
</reference>
<accession>A0A6H2ELG3</accession>
<evidence type="ECO:0000313" key="8">
    <source>
        <dbReference type="EMBL" id="QJC21897.1"/>
    </source>
</evidence>
<feature type="transmembrane region" description="Helical" evidence="6">
    <location>
        <begin position="444"/>
        <end position="464"/>
    </location>
</feature>
<dbReference type="Pfam" id="PF03772">
    <property type="entry name" value="Competence"/>
    <property type="match status" value="1"/>
</dbReference>
<dbReference type="PANTHER" id="PTHR30619">
    <property type="entry name" value="DNA INTERNALIZATION/COMPETENCE PROTEIN COMEC/REC2"/>
    <property type="match status" value="1"/>
</dbReference>
<dbReference type="KEGG" id="arca:HC352_04855"/>
<evidence type="ECO:0000256" key="4">
    <source>
        <dbReference type="ARBA" id="ARBA00022989"/>
    </source>
</evidence>
<dbReference type="Proteomes" id="UP000502298">
    <property type="component" value="Chromosome"/>
</dbReference>
<keyword evidence="2" id="KW-1003">Cell membrane</keyword>
<dbReference type="PANTHER" id="PTHR30619:SF7">
    <property type="entry name" value="BETA-LACTAMASE DOMAIN PROTEIN"/>
    <property type="match status" value="1"/>
</dbReference>
<feature type="transmembrane region" description="Helical" evidence="6">
    <location>
        <begin position="54"/>
        <end position="72"/>
    </location>
</feature>
<dbReference type="RefSeq" id="WP_168917836.1">
    <property type="nucleotide sequence ID" value="NZ_CP050804.1"/>
</dbReference>